<evidence type="ECO:0000256" key="4">
    <source>
        <dbReference type="ARBA" id="ARBA00022833"/>
    </source>
</evidence>
<protein>
    <recommendedName>
        <fullName evidence="7">C2H2-type domain-containing protein</fullName>
    </recommendedName>
</protein>
<feature type="region of interest" description="Disordered" evidence="6">
    <location>
        <begin position="169"/>
        <end position="199"/>
    </location>
</feature>
<keyword evidence="3 5" id="KW-0863">Zinc-finger</keyword>
<accession>A0AAJ0DAQ9</accession>
<dbReference type="Proteomes" id="UP001271007">
    <property type="component" value="Unassembled WGS sequence"/>
</dbReference>
<evidence type="ECO:0000259" key="7">
    <source>
        <dbReference type="PROSITE" id="PS50157"/>
    </source>
</evidence>
<evidence type="ECO:0000256" key="3">
    <source>
        <dbReference type="ARBA" id="ARBA00022771"/>
    </source>
</evidence>
<dbReference type="Gene3D" id="3.30.160.60">
    <property type="entry name" value="Classic Zinc Finger"/>
    <property type="match status" value="1"/>
</dbReference>
<feature type="region of interest" description="Disordered" evidence="6">
    <location>
        <begin position="286"/>
        <end position="406"/>
    </location>
</feature>
<dbReference type="PANTHER" id="PTHR24409">
    <property type="entry name" value="ZINC FINGER PROTEIN 142"/>
    <property type="match status" value="1"/>
</dbReference>
<sequence length="418" mass="45557">MAGLPSREYECTRCFANFYTHYGLRNHREFSHTENPSPGPYACSACGYRNRSAHGVRSHFGSCDERRLVTQICSTLYVCGACGTGFSTGRTLKRHLTSDECKESKTLEDMMDLEKHKYSCSVCEFRSHSEQLFEKHWEEHGLSGTSEVSQLNPAVAPQTGAERAVPHAASQAEQRVTVDPSTQGTNDMFQTPKTRPPKAPCLSAPVQMQPDGIDLYLQELQKQSGRETKQPSTETSSSVATSTQTSTMTSGYLQQHAEQQHVGPSAQGDVARHPINLDDYGGIFASGGPTGQWAESLFDQGMPSDPSTQHAVGPPQTRTSRSHYSQDVQHANYGFVDPAPAPQQQYDPFAYTGPCDGLQSYGGSQADLFPPTDSPFQQGAGPEQSAAASLPPGQAPGHYPAGYYGEDAPSELWEQYNL</sequence>
<evidence type="ECO:0000313" key="8">
    <source>
        <dbReference type="EMBL" id="KAK3046534.1"/>
    </source>
</evidence>
<dbReference type="PROSITE" id="PS50157">
    <property type="entry name" value="ZINC_FINGER_C2H2_2"/>
    <property type="match status" value="2"/>
</dbReference>
<evidence type="ECO:0000256" key="1">
    <source>
        <dbReference type="ARBA" id="ARBA00022723"/>
    </source>
</evidence>
<dbReference type="InterPro" id="IPR013087">
    <property type="entry name" value="Znf_C2H2_type"/>
</dbReference>
<dbReference type="AlphaFoldDB" id="A0AAJ0DAQ9"/>
<dbReference type="SMART" id="SM00355">
    <property type="entry name" value="ZnF_C2H2"/>
    <property type="match status" value="4"/>
</dbReference>
<reference evidence="8" key="1">
    <citation type="submission" date="2023-04" db="EMBL/GenBank/DDBJ databases">
        <title>Black Yeasts Isolated from many extreme environments.</title>
        <authorList>
            <person name="Coleine C."/>
            <person name="Stajich J.E."/>
            <person name="Selbmann L."/>
        </authorList>
    </citation>
    <scope>NUCLEOTIDE SEQUENCE</scope>
    <source>
        <strain evidence="8">CCFEE 5312</strain>
    </source>
</reference>
<evidence type="ECO:0000256" key="6">
    <source>
        <dbReference type="SAM" id="MobiDB-lite"/>
    </source>
</evidence>
<evidence type="ECO:0000256" key="2">
    <source>
        <dbReference type="ARBA" id="ARBA00022737"/>
    </source>
</evidence>
<evidence type="ECO:0000256" key="5">
    <source>
        <dbReference type="PROSITE-ProRule" id="PRU00042"/>
    </source>
</evidence>
<feature type="compositionally biased region" description="Polar residues" evidence="6">
    <location>
        <begin position="171"/>
        <end position="193"/>
    </location>
</feature>
<organism evidence="8 9">
    <name type="scientific">Extremus antarcticus</name>
    <dbReference type="NCBI Taxonomy" id="702011"/>
    <lineage>
        <taxon>Eukaryota</taxon>
        <taxon>Fungi</taxon>
        <taxon>Dikarya</taxon>
        <taxon>Ascomycota</taxon>
        <taxon>Pezizomycotina</taxon>
        <taxon>Dothideomycetes</taxon>
        <taxon>Dothideomycetidae</taxon>
        <taxon>Mycosphaerellales</taxon>
        <taxon>Extremaceae</taxon>
        <taxon>Extremus</taxon>
    </lineage>
</organism>
<dbReference type="GO" id="GO:0008270">
    <property type="term" value="F:zinc ion binding"/>
    <property type="evidence" value="ECO:0007669"/>
    <property type="project" value="UniProtKB-KW"/>
</dbReference>
<evidence type="ECO:0000313" key="9">
    <source>
        <dbReference type="Proteomes" id="UP001271007"/>
    </source>
</evidence>
<keyword evidence="4" id="KW-0862">Zinc</keyword>
<feature type="region of interest" description="Disordered" evidence="6">
    <location>
        <begin position="221"/>
        <end position="250"/>
    </location>
</feature>
<keyword evidence="9" id="KW-1185">Reference proteome</keyword>
<keyword evidence="1" id="KW-0479">Metal-binding</keyword>
<name>A0AAJ0DAQ9_9PEZI</name>
<feature type="domain" description="C2H2-type" evidence="7">
    <location>
        <begin position="77"/>
        <end position="104"/>
    </location>
</feature>
<gene>
    <name evidence="8" type="ORF">LTR09_011989</name>
</gene>
<dbReference type="EMBL" id="JAWDJX010000088">
    <property type="protein sequence ID" value="KAK3046534.1"/>
    <property type="molecule type" value="Genomic_DNA"/>
</dbReference>
<proteinExistence type="predicted"/>
<keyword evidence="2" id="KW-0677">Repeat</keyword>
<feature type="domain" description="C2H2-type" evidence="7">
    <location>
        <begin position="9"/>
        <end position="37"/>
    </location>
</feature>
<feature type="compositionally biased region" description="Low complexity" evidence="6">
    <location>
        <begin position="232"/>
        <end position="250"/>
    </location>
</feature>
<dbReference type="PROSITE" id="PS00028">
    <property type="entry name" value="ZINC_FINGER_C2H2_1"/>
    <property type="match status" value="1"/>
</dbReference>
<feature type="compositionally biased region" description="Polar residues" evidence="6">
    <location>
        <begin position="305"/>
        <end position="329"/>
    </location>
</feature>
<comment type="caution">
    <text evidence="8">The sequence shown here is derived from an EMBL/GenBank/DDBJ whole genome shotgun (WGS) entry which is preliminary data.</text>
</comment>